<dbReference type="AlphaFoldDB" id="A0A1M5TD70"/>
<dbReference type="GO" id="GO:0016829">
    <property type="term" value="F:lyase activity"/>
    <property type="evidence" value="ECO:0007669"/>
    <property type="project" value="InterPro"/>
</dbReference>
<organism evidence="5 6">
    <name type="scientific">Butyrivibrio fibrisolvens DSM 3071</name>
    <dbReference type="NCBI Taxonomy" id="1121131"/>
    <lineage>
        <taxon>Bacteria</taxon>
        <taxon>Bacillati</taxon>
        <taxon>Bacillota</taxon>
        <taxon>Clostridia</taxon>
        <taxon>Lachnospirales</taxon>
        <taxon>Lachnospiraceae</taxon>
        <taxon>Butyrivibrio</taxon>
    </lineage>
</organism>
<proteinExistence type="inferred from homology"/>
<feature type="domain" description="Aromatic amino acid beta-eliminating lyase/threonine aldolase" evidence="4">
    <location>
        <begin position="31"/>
        <end position="235"/>
    </location>
</feature>
<accession>A0A1M5TD70</accession>
<dbReference type="InterPro" id="IPR001597">
    <property type="entry name" value="ArAA_b-elim_lyase/Thr_aldolase"/>
</dbReference>
<dbReference type="OrthoDB" id="9774495at2"/>
<evidence type="ECO:0000259" key="4">
    <source>
        <dbReference type="Pfam" id="PF01212"/>
    </source>
</evidence>
<evidence type="ECO:0000256" key="3">
    <source>
        <dbReference type="ARBA" id="ARBA00022898"/>
    </source>
</evidence>
<gene>
    <name evidence="5" type="ORF">SAMN02745229_00558</name>
</gene>
<dbReference type="Pfam" id="PF01212">
    <property type="entry name" value="Beta_elim_lyase"/>
    <property type="match status" value="1"/>
</dbReference>
<protein>
    <submittedName>
        <fullName evidence="5">L-threonine aldolase</fullName>
    </submittedName>
</protein>
<sequence>MLKFVNDYCEGAHQEILNNLQKTNLEKITGYGLDVYSGSAKNKIRKACGKPEAEVYFLVGGTQTNETVISSILKPYQGVLAAETGHINTHEAGAIEHGGHKVLALKQKDGKISAKSIWEFDEKFQNDLNNEHEVAAGMVYISQPTEYGTLYSLSELKEIRRACDEIGLKLYIDGARLGYALACDENDATLKDIADVADVFTIGGTKCGAMMGEAVVFTTPGLVPHFYTIIKIHGAMLAKGWLLGLQFDTLFTDDLYTRICRNAIDGAIRIREALFTNGYDIYIDSPTNQIFPVVTPEKAEELSEHVEYGFMETLDDGRQVIRFCTSWATTKEDVDKLIDIL</sequence>
<evidence type="ECO:0000256" key="1">
    <source>
        <dbReference type="ARBA" id="ARBA00001933"/>
    </source>
</evidence>
<dbReference type="GO" id="GO:0006520">
    <property type="term" value="P:amino acid metabolic process"/>
    <property type="evidence" value="ECO:0007669"/>
    <property type="project" value="InterPro"/>
</dbReference>
<evidence type="ECO:0000313" key="5">
    <source>
        <dbReference type="EMBL" id="SHH48654.1"/>
    </source>
</evidence>
<dbReference type="InterPro" id="IPR015421">
    <property type="entry name" value="PyrdxlP-dep_Trfase_major"/>
</dbReference>
<dbReference type="Proteomes" id="UP000184278">
    <property type="component" value="Unassembled WGS sequence"/>
</dbReference>
<dbReference type="InterPro" id="IPR015424">
    <property type="entry name" value="PyrdxlP-dep_Trfase"/>
</dbReference>
<keyword evidence="3" id="KW-0663">Pyridoxal phosphate</keyword>
<dbReference type="GeneID" id="89509464"/>
<dbReference type="EMBL" id="FQXK01000004">
    <property type="protein sequence ID" value="SHH48654.1"/>
    <property type="molecule type" value="Genomic_DNA"/>
</dbReference>
<dbReference type="PANTHER" id="PTHR48097">
    <property type="entry name" value="L-THREONINE ALDOLASE-RELATED"/>
    <property type="match status" value="1"/>
</dbReference>
<dbReference type="PANTHER" id="PTHR48097:SF5">
    <property type="entry name" value="LOW SPECIFICITY L-THREONINE ALDOLASE"/>
    <property type="match status" value="1"/>
</dbReference>
<reference evidence="6" key="1">
    <citation type="submission" date="2016-11" db="EMBL/GenBank/DDBJ databases">
        <authorList>
            <person name="Varghese N."/>
            <person name="Submissions S."/>
        </authorList>
    </citation>
    <scope>NUCLEOTIDE SEQUENCE [LARGE SCALE GENOMIC DNA]</scope>
    <source>
        <strain evidence="6">DSM 3071</strain>
    </source>
</reference>
<comment type="similarity">
    <text evidence="2">Belongs to the threonine aldolase family.</text>
</comment>
<comment type="cofactor">
    <cofactor evidence="1">
        <name>pyridoxal 5'-phosphate</name>
        <dbReference type="ChEBI" id="CHEBI:597326"/>
    </cofactor>
</comment>
<dbReference type="InterPro" id="IPR015422">
    <property type="entry name" value="PyrdxlP-dep_Trfase_small"/>
</dbReference>
<evidence type="ECO:0000313" key="6">
    <source>
        <dbReference type="Proteomes" id="UP000184278"/>
    </source>
</evidence>
<name>A0A1M5TD70_BUTFI</name>
<dbReference type="Gene3D" id="3.40.640.10">
    <property type="entry name" value="Type I PLP-dependent aspartate aminotransferase-like (Major domain)"/>
    <property type="match status" value="1"/>
</dbReference>
<dbReference type="SUPFAM" id="SSF53383">
    <property type="entry name" value="PLP-dependent transferases"/>
    <property type="match status" value="1"/>
</dbReference>
<dbReference type="Gene3D" id="3.90.1150.10">
    <property type="entry name" value="Aspartate Aminotransferase, domain 1"/>
    <property type="match status" value="1"/>
</dbReference>
<dbReference type="RefSeq" id="WP_073385324.1">
    <property type="nucleotide sequence ID" value="NZ_FQXK01000004.1"/>
</dbReference>
<dbReference type="STRING" id="1121131.SAMN02745229_00558"/>
<keyword evidence="6" id="KW-1185">Reference proteome</keyword>
<evidence type="ECO:0000256" key="2">
    <source>
        <dbReference type="ARBA" id="ARBA00006966"/>
    </source>
</evidence>